<protein>
    <submittedName>
        <fullName evidence="1">Uncharacterized protein</fullName>
    </submittedName>
</protein>
<accession>A0ABN9L807</accession>
<dbReference type="InterPro" id="IPR007727">
    <property type="entry name" value="Spo12"/>
</dbReference>
<comment type="caution">
    <text evidence="1">The sequence shown here is derived from an EMBL/GenBank/DDBJ whole genome shotgun (WGS) entry which is preliminary data.</text>
</comment>
<reference evidence="1" key="1">
    <citation type="submission" date="2023-07" db="EMBL/GenBank/DDBJ databases">
        <authorList>
            <person name="Stuckert A."/>
        </authorList>
    </citation>
    <scope>NUCLEOTIDE SEQUENCE</scope>
</reference>
<gene>
    <name evidence="1" type="ORF">RIMI_LOCUS5600922</name>
</gene>
<name>A0ABN9L807_9NEOB</name>
<proteinExistence type="predicted"/>
<evidence type="ECO:0000313" key="1">
    <source>
        <dbReference type="EMBL" id="CAJ0933623.1"/>
    </source>
</evidence>
<dbReference type="EMBL" id="CAUEEQ010009660">
    <property type="protein sequence ID" value="CAJ0933623.1"/>
    <property type="molecule type" value="Genomic_DNA"/>
</dbReference>
<evidence type="ECO:0000313" key="2">
    <source>
        <dbReference type="Proteomes" id="UP001176940"/>
    </source>
</evidence>
<dbReference type="Proteomes" id="UP001176940">
    <property type="component" value="Unassembled WGS sequence"/>
</dbReference>
<keyword evidence="2" id="KW-1185">Reference proteome</keyword>
<sequence length="97" mass="10988">MEASVKRLDRNMTLAAAFKVDWRGESLVWPRLRHSLLPVDFIPIQSIGGNLRNAFRSPTDNLISPCSMRILKNKKYVGDPQQQCMKSDINGKENEGS</sequence>
<dbReference type="Pfam" id="PF05032">
    <property type="entry name" value="Spo12"/>
    <property type="match status" value="1"/>
</dbReference>
<organism evidence="1 2">
    <name type="scientific">Ranitomeya imitator</name>
    <name type="common">mimic poison frog</name>
    <dbReference type="NCBI Taxonomy" id="111125"/>
    <lineage>
        <taxon>Eukaryota</taxon>
        <taxon>Metazoa</taxon>
        <taxon>Chordata</taxon>
        <taxon>Craniata</taxon>
        <taxon>Vertebrata</taxon>
        <taxon>Euteleostomi</taxon>
        <taxon>Amphibia</taxon>
        <taxon>Batrachia</taxon>
        <taxon>Anura</taxon>
        <taxon>Neobatrachia</taxon>
        <taxon>Hyloidea</taxon>
        <taxon>Dendrobatidae</taxon>
        <taxon>Dendrobatinae</taxon>
        <taxon>Ranitomeya</taxon>
    </lineage>
</organism>